<dbReference type="GO" id="GO:0004222">
    <property type="term" value="F:metalloendopeptidase activity"/>
    <property type="evidence" value="ECO:0007669"/>
    <property type="project" value="UniProtKB-UniRule"/>
</dbReference>
<keyword evidence="9" id="KW-0325">Glycoprotein</keyword>
<dbReference type="CDD" id="cd04280">
    <property type="entry name" value="ZnMc_astacin_like"/>
    <property type="match status" value="1"/>
</dbReference>
<gene>
    <name evidence="13" type="ORF">RN001_009048</name>
</gene>
<evidence type="ECO:0000256" key="6">
    <source>
        <dbReference type="ARBA" id="ARBA00023049"/>
    </source>
</evidence>
<reference evidence="14" key="1">
    <citation type="submission" date="2023-01" db="EMBL/GenBank/DDBJ databases">
        <title>Key to firefly adult light organ development and bioluminescence: homeobox transcription factors regulate luciferase expression and transportation to peroxisome.</title>
        <authorList>
            <person name="Fu X."/>
        </authorList>
    </citation>
    <scope>NUCLEOTIDE SEQUENCE [LARGE SCALE GENOMIC DNA]</scope>
</reference>
<evidence type="ECO:0000256" key="11">
    <source>
        <dbReference type="RuleBase" id="RU361183"/>
    </source>
</evidence>
<feature type="signal peptide" evidence="11">
    <location>
        <begin position="1"/>
        <end position="20"/>
    </location>
</feature>
<dbReference type="PROSITE" id="PS51864">
    <property type="entry name" value="ASTACIN"/>
    <property type="match status" value="1"/>
</dbReference>
<keyword evidence="1 10" id="KW-0645">Protease</keyword>
<evidence type="ECO:0000256" key="10">
    <source>
        <dbReference type="PROSITE-ProRule" id="PRU01211"/>
    </source>
</evidence>
<evidence type="ECO:0000259" key="12">
    <source>
        <dbReference type="PROSITE" id="PS51864"/>
    </source>
</evidence>
<dbReference type="GO" id="GO:0006508">
    <property type="term" value="P:proteolysis"/>
    <property type="evidence" value="ECO:0007669"/>
    <property type="project" value="UniProtKB-KW"/>
</dbReference>
<evidence type="ECO:0000256" key="3">
    <source>
        <dbReference type="ARBA" id="ARBA00022729"/>
    </source>
</evidence>
<keyword evidence="6 10" id="KW-0482">Metalloprotease</keyword>
<dbReference type="InterPro" id="IPR006026">
    <property type="entry name" value="Peptidase_Metallo"/>
</dbReference>
<dbReference type="InterPro" id="IPR024079">
    <property type="entry name" value="MetalloPept_cat_dom_sf"/>
</dbReference>
<keyword evidence="2 10" id="KW-0479">Metal-binding</keyword>
<protein>
    <recommendedName>
        <fullName evidence="11">Metalloendopeptidase</fullName>
        <ecNumber evidence="11">3.4.24.-</ecNumber>
    </recommendedName>
</protein>
<evidence type="ECO:0000313" key="13">
    <source>
        <dbReference type="EMBL" id="KAK4876542.1"/>
    </source>
</evidence>
<keyword evidence="3 11" id="KW-0732">Signal</keyword>
<evidence type="ECO:0000256" key="8">
    <source>
        <dbReference type="ARBA" id="ARBA00023157"/>
    </source>
</evidence>
<feature type="binding site" evidence="10">
    <location>
        <position position="145"/>
    </location>
    <ligand>
        <name>Zn(2+)</name>
        <dbReference type="ChEBI" id="CHEBI:29105"/>
        <note>catalytic</note>
    </ligand>
</feature>
<dbReference type="Gene3D" id="3.40.390.10">
    <property type="entry name" value="Collagenase (Catalytic Domain)"/>
    <property type="match status" value="1"/>
</dbReference>
<keyword evidence="5 10" id="KW-0862">Zinc</keyword>
<dbReference type="FunFam" id="3.40.390.10:FF:000015">
    <property type="entry name" value="Meprin A subunit"/>
    <property type="match status" value="1"/>
</dbReference>
<dbReference type="SMART" id="SM00235">
    <property type="entry name" value="ZnMc"/>
    <property type="match status" value="1"/>
</dbReference>
<dbReference type="InterPro" id="IPR034035">
    <property type="entry name" value="Astacin-like_dom"/>
</dbReference>
<comment type="caution">
    <text evidence="13">The sequence shown here is derived from an EMBL/GenBank/DDBJ whole genome shotgun (WGS) entry which is preliminary data.</text>
</comment>
<dbReference type="PANTHER" id="PTHR10127:SF780">
    <property type="entry name" value="METALLOENDOPEPTIDASE"/>
    <property type="match status" value="1"/>
</dbReference>
<feature type="binding site" evidence="10">
    <location>
        <position position="141"/>
    </location>
    <ligand>
        <name>Zn(2+)</name>
        <dbReference type="ChEBI" id="CHEBI:29105"/>
        <note>catalytic</note>
    </ligand>
</feature>
<keyword evidence="7" id="KW-0865">Zymogen</keyword>
<dbReference type="Proteomes" id="UP001353858">
    <property type="component" value="Unassembled WGS sequence"/>
</dbReference>
<dbReference type="Pfam" id="PF01400">
    <property type="entry name" value="Astacin"/>
    <property type="match status" value="1"/>
</dbReference>
<evidence type="ECO:0000256" key="5">
    <source>
        <dbReference type="ARBA" id="ARBA00022833"/>
    </source>
</evidence>
<dbReference type="PRINTS" id="PR00480">
    <property type="entry name" value="ASTACIN"/>
</dbReference>
<feature type="active site" evidence="10">
    <location>
        <position position="142"/>
    </location>
</feature>
<organism evidence="13 14">
    <name type="scientific">Aquatica leii</name>
    <dbReference type="NCBI Taxonomy" id="1421715"/>
    <lineage>
        <taxon>Eukaryota</taxon>
        <taxon>Metazoa</taxon>
        <taxon>Ecdysozoa</taxon>
        <taxon>Arthropoda</taxon>
        <taxon>Hexapoda</taxon>
        <taxon>Insecta</taxon>
        <taxon>Pterygota</taxon>
        <taxon>Neoptera</taxon>
        <taxon>Endopterygota</taxon>
        <taxon>Coleoptera</taxon>
        <taxon>Polyphaga</taxon>
        <taxon>Elateriformia</taxon>
        <taxon>Elateroidea</taxon>
        <taxon>Lampyridae</taxon>
        <taxon>Luciolinae</taxon>
        <taxon>Aquatica</taxon>
    </lineage>
</organism>
<evidence type="ECO:0000313" key="14">
    <source>
        <dbReference type="Proteomes" id="UP001353858"/>
    </source>
</evidence>
<dbReference type="AlphaFoldDB" id="A0AAN7SDL3"/>
<comment type="cofactor">
    <cofactor evidence="10 11">
        <name>Zn(2+)</name>
        <dbReference type="ChEBI" id="CHEBI:29105"/>
    </cofactor>
    <text evidence="10 11">Binds 1 zinc ion per subunit.</text>
</comment>
<dbReference type="SUPFAM" id="SSF55486">
    <property type="entry name" value="Metalloproteases ('zincins'), catalytic domain"/>
    <property type="match status" value="1"/>
</dbReference>
<name>A0AAN7SDL3_9COLE</name>
<evidence type="ECO:0000256" key="1">
    <source>
        <dbReference type="ARBA" id="ARBA00022670"/>
    </source>
</evidence>
<keyword evidence="8" id="KW-1015">Disulfide bond</keyword>
<dbReference type="EMBL" id="JARPUR010000004">
    <property type="protein sequence ID" value="KAK4876542.1"/>
    <property type="molecule type" value="Genomic_DNA"/>
</dbReference>
<feature type="binding site" evidence="10">
    <location>
        <position position="151"/>
    </location>
    <ligand>
        <name>Zn(2+)</name>
        <dbReference type="ChEBI" id="CHEBI:29105"/>
        <note>catalytic</note>
    </ligand>
</feature>
<dbReference type="GO" id="GO:0008270">
    <property type="term" value="F:zinc ion binding"/>
    <property type="evidence" value="ECO:0007669"/>
    <property type="project" value="UniProtKB-UniRule"/>
</dbReference>
<evidence type="ECO:0000256" key="9">
    <source>
        <dbReference type="ARBA" id="ARBA00023180"/>
    </source>
</evidence>
<dbReference type="PANTHER" id="PTHR10127">
    <property type="entry name" value="DISCOIDIN, CUB, EGF, LAMININ , AND ZINC METALLOPROTEASE DOMAIN CONTAINING"/>
    <property type="match status" value="1"/>
</dbReference>
<evidence type="ECO:0000256" key="2">
    <source>
        <dbReference type="ARBA" id="ARBA00022723"/>
    </source>
</evidence>
<evidence type="ECO:0000256" key="7">
    <source>
        <dbReference type="ARBA" id="ARBA00023145"/>
    </source>
</evidence>
<feature type="chain" id="PRO_5042662374" description="Metalloendopeptidase" evidence="11">
    <location>
        <begin position="21"/>
        <end position="243"/>
    </location>
</feature>
<accession>A0AAN7SDL3</accession>
<evidence type="ECO:0000256" key="4">
    <source>
        <dbReference type="ARBA" id="ARBA00022801"/>
    </source>
</evidence>
<sequence length="243" mass="27889">MKTLYAVFGVAVFAVTYIQTIPISEEGAEYYWKRSDIFEGDIVLDRDQKNGVIKEIRRWPNREIPYVIGPEYTEKQKAIIKTSLTAFDKTCLKVRERNSTDKDYVYFTYEVSGCFSAVGRQGGKQKINLSKNCMYKSTVIHEFLHAVGFHHMQNNFNRDEYVTIMFENLEAGAEGYFTKYNSSYVTDFGLPYDYGSIMHYGRKDFSKNGKDTIVPKDPSAVIGLAQDMSKIDLAKITAMYKCS</sequence>
<comment type="caution">
    <text evidence="10">Lacks conserved residue(s) required for the propagation of feature annotation.</text>
</comment>
<proteinExistence type="predicted"/>
<dbReference type="EC" id="3.4.24.-" evidence="11"/>
<feature type="domain" description="Peptidase M12A" evidence="12">
    <location>
        <begin position="50"/>
        <end position="243"/>
    </location>
</feature>
<keyword evidence="14" id="KW-1185">Reference proteome</keyword>
<dbReference type="InterPro" id="IPR001506">
    <property type="entry name" value="Peptidase_M12A"/>
</dbReference>
<keyword evidence="4 10" id="KW-0378">Hydrolase</keyword>